<gene>
    <name evidence="9" type="ORF">HPB51_026786</name>
</gene>
<dbReference type="PROSITE" id="PS50950">
    <property type="entry name" value="ZF_THAP"/>
    <property type="match status" value="1"/>
</dbReference>
<feature type="compositionally biased region" description="Basic and acidic residues" evidence="7">
    <location>
        <begin position="134"/>
        <end position="144"/>
    </location>
</feature>
<evidence type="ECO:0000313" key="9">
    <source>
        <dbReference type="EMBL" id="KAH7985644.1"/>
    </source>
</evidence>
<comment type="caution">
    <text evidence="9">The sequence shown here is derived from an EMBL/GenBank/DDBJ whole genome shotgun (WGS) entry which is preliminary data.</text>
</comment>
<evidence type="ECO:0000256" key="2">
    <source>
        <dbReference type="ARBA" id="ARBA00022771"/>
    </source>
</evidence>
<dbReference type="GO" id="GO:0003677">
    <property type="term" value="F:DNA binding"/>
    <property type="evidence" value="ECO:0007669"/>
    <property type="project" value="UniProtKB-UniRule"/>
</dbReference>
<accession>A0A9J6D257</accession>
<feature type="compositionally biased region" description="Basic and acidic residues" evidence="7">
    <location>
        <begin position="114"/>
        <end position="125"/>
    </location>
</feature>
<evidence type="ECO:0000256" key="6">
    <source>
        <dbReference type="SAM" id="Coils"/>
    </source>
</evidence>
<dbReference type="Pfam" id="PF05485">
    <property type="entry name" value="THAP"/>
    <property type="match status" value="1"/>
</dbReference>
<dbReference type="InterPro" id="IPR038441">
    <property type="entry name" value="THAP_Znf_sf"/>
</dbReference>
<evidence type="ECO:0000256" key="3">
    <source>
        <dbReference type="ARBA" id="ARBA00022833"/>
    </source>
</evidence>
<reference evidence="9" key="1">
    <citation type="journal article" date="2020" name="Cell">
        <title>Large-Scale Comparative Analyses of Tick Genomes Elucidate Their Genetic Diversity and Vector Capacities.</title>
        <authorList>
            <consortium name="Tick Genome and Microbiome Consortium (TIGMIC)"/>
            <person name="Jia N."/>
            <person name="Wang J."/>
            <person name="Shi W."/>
            <person name="Du L."/>
            <person name="Sun Y."/>
            <person name="Zhan W."/>
            <person name="Jiang J.F."/>
            <person name="Wang Q."/>
            <person name="Zhang B."/>
            <person name="Ji P."/>
            <person name="Bell-Sakyi L."/>
            <person name="Cui X.M."/>
            <person name="Yuan T.T."/>
            <person name="Jiang B.G."/>
            <person name="Yang W.F."/>
            <person name="Lam T.T."/>
            <person name="Chang Q.C."/>
            <person name="Ding S.J."/>
            <person name="Wang X.J."/>
            <person name="Zhu J.G."/>
            <person name="Ruan X.D."/>
            <person name="Zhao L."/>
            <person name="Wei J.T."/>
            <person name="Ye R.Z."/>
            <person name="Que T.C."/>
            <person name="Du C.H."/>
            <person name="Zhou Y.H."/>
            <person name="Cheng J.X."/>
            <person name="Dai P.F."/>
            <person name="Guo W.B."/>
            <person name="Han X.H."/>
            <person name="Huang E.J."/>
            <person name="Li L.F."/>
            <person name="Wei W."/>
            <person name="Gao Y.C."/>
            <person name="Liu J.Z."/>
            <person name="Shao H.Z."/>
            <person name="Wang X."/>
            <person name="Wang C.C."/>
            <person name="Yang T.C."/>
            <person name="Huo Q.B."/>
            <person name="Li W."/>
            <person name="Chen H.Y."/>
            <person name="Chen S.E."/>
            <person name="Zhou L.G."/>
            <person name="Ni X.B."/>
            <person name="Tian J.H."/>
            <person name="Sheng Y."/>
            <person name="Liu T."/>
            <person name="Pan Y.S."/>
            <person name="Xia L.Y."/>
            <person name="Li J."/>
            <person name="Zhao F."/>
            <person name="Cao W.C."/>
        </authorList>
    </citation>
    <scope>NUCLEOTIDE SEQUENCE</scope>
    <source>
        <strain evidence="9">Rmic-2018</strain>
    </source>
</reference>
<dbReference type="InterPro" id="IPR052224">
    <property type="entry name" value="THAP_domain_protein"/>
</dbReference>
<evidence type="ECO:0000259" key="8">
    <source>
        <dbReference type="PROSITE" id="PS50950"/>
    </source>
</evidence>
<dbReference type="GO" id="GO:0008270">
    <property type="term" value="F:zinc ion binding"/>
    <property type="evidence" value="ECO:0007669"/>
    <property type="project" value="UniProtKB-KW"/>
</dbReference>
<dbReference type="SMART" id="SM00692">
    <property type="entry name" value="DM3"/>
    <property type="match status" value="1"/>
</dbReference>
<dbReference type="InterPro" id="IPR006612">
    <property type="entry name" value="THAP_Znf"/>
</dbReference>
<dbReference type="SUPFAM" id="SSF57716">
    <property type="entry name" value="Glucocorticoid receptor-like (DNA-binding domain)"/>
    <property type="match status" value="1"/>
</dbReference>
<keyword evidence="4 5" id="KW-0238">DNA-binding</keyword>
<keyword evidence="10" id="KW-1185">Reference proteome</keyword>
<organism evidence="9 10">
    <name type="scientific">Rhipicephalus microplus</name>
    <name type="common">Cattle tick</name>
    <name type="synonym">Boophilus microplus</name>
    <dbReference type="NCBI Taxonomy" id="6941"/>
    <lineage>
        <taxon>Eukaryota</taxon>
        <taxon>Metazoa</taxon>
        <taxon>Ecdysozoa</taxon>
        <taxon>Arthropoda</taxon>
        <taxon>Chelicerata</taxon>
        <taxon>Arachnida</taxon>
        <taxon>Acari</taxon>
        <taxon>Parasitiformes</taxon>
        <taxon>Ixodida</taxon>
        <taxon>Ixodoidea</taxon>
        <taxon>Ixodidae</taxon>
        <taxon>Rhipicephalinae</taxon>
        <taxon>Rhipicephalus</taxon>
        <taxon>Boophilus</taxon>
    </lineage>
</organism>
<evidence type="ECO:0000256" key="1">
    <source>
        <dbReference type="ARBA" id="ARBA00022723"/>
    </source>
</evidence>
<dbReference type="EMBL" id="JABSTU010001637">
    <property type="protein sequence ID" value="KAH7985644.1"/>
    <property type="molecule type" value="Genomic_DNA"/>
</dbReference>
<proteinExistence type="predicted"/>
<dbReference type="PANTHER" id="PTHR46927">
    <property type="entry name" value="AGAP005574-PA"/>
    <property type="match status" value="1"/>
</dbReference>
<keyword evidence="1" id="KW-0479">Metal-binding</keyword>
<dbReference type="Proteomes" id="UP000821866">
    <property type="component" value="Unassembled WGS sequence"/>
</dbReference>
<sequence length="271" mass="30981">MVYCCVPFCKSSDRRSTGISFHEFPVTQIRQEWLKKISRQAEGPGKQPWEPSDSSKVCSLHFKPEDYREGLKLRKLKPDAIPSIFPSYPGYMQEPSRKERQPVKRCDVPGLSPDKPHAEAKKNRPDIPSPYRSPSEKIDEREDNCVAGSSTAHQEDEMLTEPCSEPSSLPLILPAPDSSFCLPKTYQMPKHGKTVQCQTSPSKANRPRGMQTRLSLSRMTNLLRKVQNLTRKCQRLQKKQHHLQEELSTLRQEATKASLLMKRTNVEILQV</sequence>
<keyword evidence="6" id="KW-0175">Coiled coil</keyword>
<reference evidence="9" key="2">
    <citation type="submission" date="2021-09" db="EMBL/GenBank/DDBJ databases">
        <authorList>
            <person name="Jia N."/>
            <person name="Wang J."/>
            <person name="Shi W."/>
            <person name="Du L."/>
            <person name="Sun Y."/>
            <person name="Zhan W."/>
            <person name="Jiang J."/>
            <person name="Wang Q."/>
            <person name="Zhang B."/>
            <person name="Ji P."/>
            <person name="Sakyi L.B."/>
            <person name="Cui X."/>
            <person name="Yuan T."/>
            <person name="Jiang B."/>
            <person name="Yang W."/>
            <person name="Lam T.T.-Y."/>
            <person name="Chang Q."/>
            <person name="Ding S."/>
            <person name="Wang X."/>
            <person name="Zhu J."/>
            <person name="Ruan X."/>
            <person name="Zhao L."/>
            <person name="Wei J."/>
            <person name="Que T."/>
            <person name="Du C."/>
            <person name="Cheng J."/>
            <person name="Dai P."/>
            <person name="Han X."/>
            <person name="Huang E."/>
            <person name="Gao Y."/>
            <person name="Liu J."/>
            <person name="Shao H."/>
            <person name="Ye R."/>
            <person name="Li L."/>
            <person name="Wei W."/>
            <person name="Wang X."/>
            <person name="Wang C."/>
            <person name="Huo Q."/>
            <person name="Li W."/>
            <person name="Guo W."/>
            <person name="Chen H."/>
            <person name="Chen S."/>
            <person name="Zhou L."/>
            <person name="Zhou L."/>
            <person name="Ni X."/>
            <person name="Tian J."/>
            <person name="Zhou Y."/>
            <person name="Sheng Y."/>
            <person name="Liu T."/>
            <person name="Pan Y."/>
            <person name="Xia L."/>
            <person name="Li J."/>
            <person name="Zhao F."/>
            <person name="Cao W."/>
        </authorList>
    </citation>
    <scope>NUCLEOTIDE SEQUENCE</scope>
    <source>
        <strain evidence="9">Rmic-2018</strain>
        <tissue evidence="9">Larvae</tissue>
    </source>
</reference>
<evidence type="ECO:0000256" key="4">
    <source>
        <dbReference type="ARBA" id="ARBA00023125"/>
    </source>
</evidence>
<keyword evidence="3" id="KW-0862">Zinc</keyword>
<protein>
    <recommendedName>
        <fullName evidence="8">THAP-type domain-containing protein</fullName>
    </recommendedName>
</protein>
<feature type="domain" description="THAP-type" evidence="8">
    <location>
        <begin position="1"/>
        <end position="85"/>
    </location>
</feature>
<dbReference type="SMART" id="SM00980">
    <property type="entry name" value="THAP"/>
    <property type="match status" value="1"/>
</dbReference>
<evidence type="ECO:0000313" key="10">
    <source>
        <dbReference type="Proteomes" id="UP000821866"/>
    </source>
</evidence>
<dbReference type="VEuPathDB" id="VectorBase:LOC119170829"/>
<evidence type="ECO:0000256" key="7">
    <source>
        <dbReference type="SAM" id="MobiDB-lite"/>
    </source>
</evidence>
<dbReference type="AlphaFoldDB" id="A0A9J6D257"/>
<feature type="compositionally biased region" description="Basic and acidic residues" evidence="7">
    <location>
        <begin position="95"/>
        <end position="107"/>
    </location>
</feature>
<name>A0A9J6D257_RHIMP</name>
<evidence type="ECO:0000256" key="5">
    <source>
        <dbReference type="PROSITE-ProRule" id="PRU00309"/>
    </source>
</evidence>
<dbReference type="Gene3D" id="6.20.210.20">
    <property type="entry name" value="THAP domain"/>
    <property type="match status" value="1"/>
</dbReference>
<feature type="region of interest" description="Disordered" evidence="7">
    <location>
        <begin position="84"/>
        <end position="166"/>
    </location>
</feature>
<feature type="coiled-coil region" evidence="6">
    <location>
        <begin position="219"/>
        <end position="253"/>
    </location>
</feature>
<keyword evidence="2 5" id="KW-0863">Zinc-finger</keyword>
<dbReference type="PANTHER" id="PTHR46927:SF3">
    <property type="entry name" value="THAP-TYPE DOMAIN-CONTAINING PROTEIN"/>
    <property type="match status" value="1"/>
</dbReference>